<gene>
    <name evidence="2" type="ordered locus">Halru_0271</name>
</gene>
<dbReference type="KEGG" id="hru:Halru_0271"/>
<keyword evidence="3" id="KW-1185">Reference proteome</keyword>
<dbReference type="AlphaFoldDB" id="L0IAE7"/>
<dbReference type="OrthoDB" id="157531at2157"/>
<sequence>MAGIVETIQLAGVLIFAIPAAIAGIDFLVFRGEPLLGGALVGLAIALVAIEQYLTTPGDLPGAVASRAEDALTVEPDEEE</sequence>
<dbReference type="HOGENOM" id="CLU_170067_0_0_2"/>
<dbReference type="RefSeq" id="WP_015299613.1">
    <property type="nucleotide sequence ID" value="NC_019964.1"/>
</dbReference>
<proteinExistence type="predicted"/>
<keyword evidence="1" id="KW-0812">Transmembrane</keyword>
<dbReference type="eggNOG" id="arCOG08183">
    <property type="taxonomic scope" value="Archaea"/>
</dbReference>
<evidence type="ECO:0000256" key="1">
    <source>
        <dbReference type="SAM" id="Phobius"/>
    </source>
</evidence>
<accession>L0IAE7</accession>
<evidence type="ECO:0000313" key="3">
    <source>
        <dbReference type="Proteomes" id="UP000010846"/>
    </source>
</evidence>
<organism evidence="2 3">
    <name type="scientific">Halovivax ruber (strain DSM 18193 / JCM 13892 / XH-70)</name>
    <dbReference type="NCBI Taxonomy" id="797302"/>
    <lineage>
        <taxon>Archaea</taxon>
        <taxon>Methanobacteriati</taxon>
        <taxon>Methanobacteriota</taxon>
        <taxon>Stenosarchaea group</taxon>
        <taxon>Halobacteria</taxon>
        <taxon>Halobacteriales</taxon>
        <taxon>Natrialbaceae</taxon>
        <taxon>Halovivax</taxon>
    </lineage>
</organism>
<name>L0IAE7_HALRX</name>
<dbReference type="Pfam" id="PF24377">
    <property type="entry name" value="DUF7533"/>
    <property type="match status" value="1"/>
</dbReference>
<evidence type="ECO:0000313" key="2">
    <source>
        <dbReference type="EMBL" id="AGB14917.1"/>
    </source>
</evidence>
<dbReference type="GeneID" id="14375579"/>
<protein>
    <submittedName>
        <fullName evidence="2">Uncharacterized protein</fullName>
    </submittedName>
</protein>
<feature type="transmembrane region" description="Helical" evidence="1">
    <location>
        <begin position="35"/>
        <end position="54"/>
    </location>
</feature>
<dbReference type="Proteomes" id="UP000010846">
    <property type="component" value="Chromosome"/>
</dbReference>
<feature type="transmembrane region" description="Helical" evidence="1">
    <location>
        <begin position="7"/>
        <end position="29"/>
    </location>
</feature>
<dbReference type="InterPro" id="IPR055955">
    <property type="entry name" value="DUF7533"/>
</dbReference>
<reference evidence="2" key="1">
    <citation type="submission" date="2011-09" db="EMBL/GenBank/DDBJ databases">
        <title>Complete sequence of Halovivax ruber XH-70.</title>
        <authorList>
            <consortium name="US DOE Joint Genome Institute"/>
            <person name="Lucas S."/>
            <person name="Han J."/>
            <person name="Lapidus A."/>
            <person name="Cheng J.-F."/>
            <person name="Goodwin L."/>
            <person name="Pitluck S."/>
            <person name="Peters L."/>
            <person name="Mikhailova N."/>
            <person name="Davenport K."/>
            <person name="Detter J.C."/>
            <person name="Han C."/>
            <person name="Tapia R."/>
            <person name="Land M."/>
            <person name="Hauser L."/>
            <person name="Kyrpides N."/>
            <person name="Ivanova N."/>
            <person name="Pagani I."/>
            <person name="Sproer C."/>
            <person name="Anderson I."/>
            <person name="Woyke T."/>
        </authorList>
    </citation>
    <scope>NUCLEOTIDE SEQUENCE</scope>
    <source>
        <strain evidence="2">XH-70</strain>
    </source>
</reference>
<keyword evidence="1" id="KW-1133">Transmembrane helix</keyword>
<keyword evidence="1" id="KW-0472">Membrane</keyword>
<dbReference type="EMBL" id="CP003050">
    <property type="protein sequence ID" value="AGB14917.1"/>
    <property type="molecule type" value="Genomic_DNA"/>
</dbReference>